<proteinExistence type="predicted"/>
<organism evidence="1 2">
    <name type="scientific">Rhynocoris fuscipes</name>
    <dbReference type="NCBI Taxonomy" id="488301"/>
    <lineage>
        <taxon>Eukaryota</taxon>
        <taxon>Metazoa</taxon>
        <taxon>Ecdysozoa</taxon>
        <taxon>Arthropoda</taxon>
        <taxon>Hexapoda</taxon>
        <taxon>Insecta</taxon>
        <taxon>Pterygota</taxon>
        <taxon>Neoptera</taxon>
        <taxon>Paraneoptera</taxon>
        <taxon>Hemiptera</taxon>
        <taxon>Heteroptera</taxon>
        <taxon>Panheteroptera</taxon>
        <taxon>Cimicomorpha</taxon>
        <taxon>Reduviidae</taxon>
        <taxon>Harpactorinae</taxon>
        <taxon>Harpactorini</taxon>
        <taxon>Rhynocoris</taxon>
    </lineage>
</organism>
<evidence type="ECO:0008006" key="3">
    <source>
        <dbReference type="Google" id="ProtNLM"/>
    </source>
</evidence>
<dbReference type="AlphaFoldDB" id="A0AAW1D464"/>
<gene>
    <name evidence="1" type="ORF">O3M35_009394</name>
</gene>
<keyword evidence="2" id="KW-1185">Reference proteome</keyword>
<name>A0AAW1D464_9HEMI</name>
<accession>A0AAW1D464</accession>
<dbReference type="Proteomes" id="UP001461498">
    <property type="component" value="Unassembled WGS sequence"/>
</dbReference>
<dbReference type="EMBL" id="JAPXFL010000006">
    <property type="protein sequence ID" value="KAK9505307.1"/>
    <property type="molecule type" value="Genomic_DNA"/>
</dbReference>
<evidence type="ECO:0000313" key="1">
    <source>
        <dbReference type="EMBL" id="KAK9505307.1"/>
    </source>
</evidence>
<protein>
    <recommendedName>
        <fullName evidence="3">Secreted protein</fullName>
    </recommendedName>
</protein>
<comment type="caution">
    <text evidence="1">The sequence shown here is derived from an EMBL/GenBank/DDBJ whole genome shotgun (WGS) entry which is preliminary data.</text>
</comment>
<reference evidence="1 2" key="1">
    <citation type="submission" date="2022-12" db="EMBL/GenBank/DDBJ databases">
        <title>Chromosome-level genome assembly of true bugs.</title>
        <authorList>
            <person name="Ma L."/>
            <person name="Li H."/>
        </authorList>
    </citation>
    <scope>NUCLEOTIDE SEQUENCE [LARGE SCALE GENOMIC DNA]</scope>
    <source>
        <strain evidence="1">Lab_2022b</strain>
    </source>
</reference>
<evidence type="ECO:0000313" key="2">
    <source>
        <dbReference type="Proteomes" id="UP001461498"/>
    </source>
</evidence>
<sequence>MLILYFVFAFGSSNRRTKKKMLTSSVFNMCGAYSLGHRKKKCKALFQALNFPEKTLFVIKCFYLKQGKYLYFYKEINKNE</sequence>